<evidence type="ECO:0000259" key="2">
    <source>
        <dbReference type="Pfam" id="PF06725"/>
    </source>
</evidence>
<gene>
    <name evidence="3" type="ORF">SAMN05421677_12029</name>
</gene>
<dbReference type="STRING" id="240303.SAMN05421677_12029"/>
<sequence>MITPRGDFMNKRTKSIFFILLFSFALYSTFTNVTNLSLSDFDEWLASKFRGESLDGETLLQKDQDFSEKSLKIKNAPQTYVSSAVIEAVELLEDTIDFSQYPSQEVVATGYTAGYESTGKTPEHPGYGITYSGVNVKRDLYSTIAADLEMFPLGTVLFIPGYGYGVVADIGGAIKGNKLDLYFPTVNDVYNQWGKQTLDVYVVEEGNGQLSEEYLNKLNEDESLQVFRSQMTQ</sequence>
<dbReference type="CDD" id="cd22786">
    <property type="entry name" value="DPBB_YuiC-like"/>
    <property type="match status" value="1"/>
</dbReference>
<dbReference type="PANTHER" id="PTHR39160:SF4">
    <property type="entry name" value="RESUSCITATION-PROMOTING FACTOR RPFB"/>
    <property type="match status" value="1"/>
</dbReference>
<dbReference type="PANTHER" id="PTHR39160">
    <property type="entry name" value="CELL WALL-BINDING PROTEIN YOCH"/>
    <property type="match status" value="1"/>
</dbReference>
<accession>A0A1H0T6T3</accession>
<organism evidence="3 4">
    <name type="scientific">Halobacillus aidingensis</name>
    <dbReference type="NCBI Taxonomy" id="240303"/>
    <lineage>
        <taxon>Bacteria</taxon>
        <taxon>Bacillati</taxon>
        <taxon>Bacillota</taxon>
        <taxon>Bacilli</taxon>
        <taxon>Bacillales</taxon>
        <taxon>Bacillaceae</taxon>
        <taxon>Halobacillus</taxon>
    </lineage>
</organism>
<keyword evidence="1" id="KW-0732">Signal</keyword>
<dbReference type="Gene3D" id="2.40.40.10">
    <property type="entry name" value="RlpA-like domain"/>
    <property type="match status" value="1"/>
</dbReference>
<evidence type="ECO:0000313" key="3">
    <source>
        <dbReference type="EMBL" id="SDP49729.1"/>
    </source>
</evidence>
<dbReference type="InterPro" id="IPR036908">
    <property type="entry name" value="RlpA-like_sf"/>
</dbReference>
<reference evidence="4" key="1">
    <citation type="submission" date="2016-10" db="EMBL/GenBank/DDBJ databases">
        <authorList>
            <person name="Varghese N."/>
            <person name="Submissions S."/>
        </authorList>
    </citation>
    <scope>NUCLEOTIDE SEQUENCE [LARGE SCALE GENOMIC DNA]</scope>
    <source>
        <strain evidence="4">CGMCC 1.3703</strain>
    </source>
</reference>
<protein>
    <submittedName>
        <fullName evidence="3">3D (Asp-Asp-Asp) domain-containing protein</fullName>
    </submittedName>
</protein>
<dbReference type="AlphaFoldDB" id="A0A1H0T6T3"/>
<evidence type="ECO:0000256" key="1">
    <source>
        <dbReference type="ARBA" id="ARBA00022729"/>
    </source>
</evidence>
<dbReference type="Pfam" id="PF06725">
    <property type="entry name" value="3D"/>
    <property type="match status" value="1"/>
</dbReference>
<keyword evidence="4" id="KW-1185">Reference proteome</keyword>
<dbReference type="EMBL" id="FNIZ01000020">
    <property type="protein sequence ID" value="SDP49729.1"/>
    <property type="molecule type" value="Genomic_DNA"/>
</dbReference>
<dbReference type="GO" id="GO:0004553">
    <property type="term" value="F:hydrolase activity, hydrolyzing O-glycosyl compounds"/>
    <property type="evidence" value="ECO:0007669"/>
    <property type="project" value="InterPro"/>
</dbReference>
<feature type="domain" description="3D" evidence="2">
    <location>
        <begin position="142"/>
        <end position="203"/>
    </location>
</feature>
<dbReference type="GO" id="GO:0009254">
    <property type="term" value="P:peptidoglycan turnover"/>
    <property type="evidence" value="ECO:0007669"/>
    <property type="project" value="InterPro"/>
</dbReference>
<dbReference type="SUPFAM" id="SSF50685">
    <property type="entry name" value="Barwin-like endoglucanases"/>
    <property type="match status" value="1"/>
</dbReference>
<evidence type="ECO:0000313" key="4">
    <source>
        <dbReference type="Proteomes" id="UP000198860"/>
    </source>
</evidence>
<name>A0A1H0T6T3_HALAD</name>
<dbReference type="InterPro" id="IPR051933">
    <property type="entry name" value="Resuscitation_pf_RpfB"/>
</dbReference>
<dbReference type="GO" id="GO:0019867">
    <property type="term" value="C:outer membrane"/>
    <property type="evidence" value="ECO:0007669"/>
    <property type="project" value="InterPro"/>
</dbReference>
<dbReference type="InterPro" id="IPR010611">
    <property type="entry name" value="3D_dom"/>
</dbReference>
<proteinExistence type="predicted"/>
<dbReference type="Proteomes" id="UP000198860">
    <property type="component" value="Unassembled WGS sequence"/>
</dbReference>